<gene>
    <name evidence="2" type="ORF">LWI29_005965</name>
</gene>
<protein>
    <recommendedName>
        <fullName evidence="4">Transmembrane protein</fullName>
    </recommendedName>
</protein>
<evidence type="ECO:0008006" key="4">
    <source>
        <dbReference type="Google" id="ProtNLM"/>
    </source>
</evidence>
<keyword evidence="3" id="KW-1185">Reference proteome</keyword>
<evidence type="ECO:0000256" key="1">
    <source>
        <dbReference type="SAM" id="Phobius"/>
    </source>
</evidence>
<name>A0AA39SBJ1_ACESA</name>
<accession>A0AA39SBJ1</accession>
<dbReference type="Proteomes" id="UP001168877">
    <property type="component" value="Unassembled WGS sequence"/>
</dbReference>
<reference evidence="2" key="2">
    <citation type="submission" date="2023-06" db="EMBL/GenBank/DDBJ databases">
        <authorList>
            <person name="Swenson N.G."/>
            <person name="Wegrzyn J.L."/>
            <person name="Mcevoy S.L."/>
        </authorList>
    </citation>
    <scope>NUCLEOTIDE SEQUENCE</scope>
    <source>
        <strain evidence="2">NS2018</strain>
        <tissue evidence="2">Leaf</tissue>
    </source>
</reference>
<keyword evidence="1" id="KW-1133">Transmembrane helix</keyword>
<dbReference type="AlphaFoldDB" id="A0AA39SBJ1"/>
<reference evidence="2" key="1">
    <citation type="journal article" date="2022" name="Plant J.">
        <title>Strategies of tolerance reflected in two North American maple genomes.</title>
        <authorList>
            <person name="McEvoy S.L."/>
            <person name="Sezen U.U."/>
            <person name="Trouern-Trend A."/>
            <person name="McMahon S.M."/>
            <person name="Schaberg P.G."/>
            <person name="Yang J."/>
            <person name="Wegrzyn J.L."/>
            <person name="Swenson N.G."/>
        </authorList>
    </citation>
    <scope>NUCLEOTIDE SEQUENCE</scope>
    <source>
        <strain evidence="2">NS2018</strain>
    </source>
</reference>
<evidence type="ECO:0000313" key="2">
    <source>
        <dbReference type="EMBL" id="KAK0586380.1"/>
    </source>
</evidence>
<keyword evidence="1" id="KW-0812">Transmembrane</keyword>
<keyword evidence="1" id="KW-0472">Membrane</keyword>
<dbReference type="EMBL" id="JAUESC010000382">
    <property type="protein sequence ID" value="KAK0586380.1"/>
    <property type="molecule type" value="Genomic_DNA"/>
</dbReference>
<organism evidence="2 3">
    <name type="scientific">Acer saccharum</name>
    <name type="common">Sugar maple</name>
    <dbReference type="NCBI Taxonomy" id="4024"/>
    <lineage>
        <taxon>Eukaryota</taxon>
        <taxon>Viridiplantae</taxon>
        <taxon>Streptophyta</taxon>
        <taxon>Embryophyta</taxon>
        <taxon>Tracheophyta</taxon>
        <taxon>Spermatophyta</taxon>
        <taxon>Magnoliopsida</taxon>
        <taxon>eudicotyledons</taxon>
        <taxon>Gunneridae</taxon>
        <taxon>Pentapetalae</taxon>
        <taxon>rosids</taxon>
        <taxon>malvids</taxon>
        <taxon>Sapindales</taxon>
        <taxon>Sapindaceae</taxon>
        <taxon>Hippocastanoideae</taxon>
        <taxon>Acereae</taxon>
        <taxon>Acer</taxon>
    </lineage>
</organism>
<sequence>MVVVMVLGGGGNGGGLKIWIWLNDDEKPVMKWVGVVCRFGENNPRTTKVGVCGAVFRFGLVVAWWVGLGLVWFGYGGGGSGTLVGEFRLGLDLGFCLVLDGDGGGVARDGDGCLVGEKSGFLF</sequence>
<evidence type="ECO:0000313" key="3">
    <source>
        <dbReference type="Proteomes" id="UP001168877"/>
    </source>
</evidence>
<feature type="transmembrane region" description="Helical" evidence="1">
    <location>
        <begin position="54"/>
        <end position="75"/>
    </location>
</feature>
<comment type="caution">
    <text evidence="2">The sequence shown here is derived from an EMBL/GenBank/DDBJ whole genome shotgun (WGS) entry which is preliminary data.</text>
</comment>
<proteinExistence type="predicted"/>